<evidence type="ECO:0000256" key="2">
    <source>
        <dbReference type="ARBA" id="ARBA00023125"/>
    </source>
</evidence>
<dbReference type="Pfam" id="PF00440">
    <property type="entry name" value="TetR_N"/>
    <property type="match status" value="1"/>
</dbReference>
<evidence type="ECO:0000256" key="3">
    <source>
        <dbReference type="ARBA" id="ARBA00023163"/>
    </source>
</evidence>
<keyword evidence="3" id="KW-0804">Transcription</keyword>
<keyword evidence="2 4" id="KW-0238">DNA-binding</keyword>
<dbReference type="PANTHER" id="PTHR47506:SF6">
    <property type="entry name" value="HTH-TYPE TRANSCRIPTIONAL REPRESSOR NEMR"/>
    <property type="match status" value="1"/>
</dbReference>
<dbReference type="HOGENOM" id="CLU_069356_28_1_5"/>
<dbReference type="InterPro" id="IPR011075">
    <property type="entry name" value="TetR_C"/>
</dbReference>
<dbReference type="PROSITE" id="PS50977">
    <property type="entry name" value="HTH_TETR_2"/>
    <property type="match status" value="1"/>
</dbReference>
<feature type="compositionally biased region" description="Basic residues" evidence="5">
    <location>
        <begin position="1"/>
        <end position="12"/>
    </location>
</feature>
<feature type="domain" description="HTH tetR-type" evidence="6">
    <location>
        <begin position="20"/>
        <end position="80"/>
    </location>
</feature>
<dbReference type="InterPro" id="IPR001647">
    <property type="entry name" value="HTH_TetR"/>
</dbReference>
<dbReference type="InterPro" id="IPR036271">
    <property type="entry name" value="Tet_transcr_reg_TetR-rel_C_sf"/>
</dbReference>
<dbReference type="Gene3D" id="1.10.357.10">
    <property type="entry name" value="Tetracycline Repressor, domain 2"/>
    <property type="match status" value="1"/>
</dbReference>
<dbReference type="SUPFAM" id="SSF48498">
    <property type="entry name" value="Tetracyclin repressor-like, C-terminal domain"/>
    <property type="match status" value="1"/>
</dbReference>
<dbReference type="GO" id="GO:0003677">
    <property type="term" value="F:DNA binding"/>
    <property type="evidence" value="ECO:0007669"/>
    <property type="project" value="UniProtKB-UniRule"/>
</dbReference>
<protein>
    <submittedName>
        <fullName evidence="7">Transcriptional regulator, TetR family</fullName>
    </submittedName>
</protein>
<evidence type="ECO:0000313" key="7">
    <source>
        <dbReference type="EMBL" id="CDK97283.1"/>
    </source>
</evidence>
<accession>V6EYK0</accession>
<evidence type="ECO:0000259" key="6">
    <source>
        <dbReference type="PROSITE" id="PS50977"/>
    </source>
</evidence>
<proteinExistence type="predicted"/>
<organism evidence="7 8">
    <name type="scientific">Magnetospirillum gryphiswaldense (strain DSM 6361 / JCM 21280 / NBRC 15271 / MSR-1)</name>
    <dbReference type="NCBI Taxonomy" id="431944"/>
    <lineage>
        <taxon>Bacteria</taxon>
        <taxon>Pseudomonadati</taxon>
        <taxon>Pseudomonadota</taxon>
        <taxon>Alphaproteobacteria</taxon>
        <taxon>Rhodospirillales</taxon>
        <taxon>Rhodospirillaceae</taxon>
        <taxon>Magnetospirillum</taxon>
    </lineage>
</organism>
<sequence>MNSTLPRRRGRPPKVAPDNTDTRTALVRAGVELLTEQGFVSTGIDQVLKKVGVPKGSFYHYFASKDDFGFAVIHAYGAYFAAKLDRWLANPARLPLQGLADFVADAKAGMARFDFRRGCLVGNLGQELGGSHDEFRRRLEAIMMDWQARVAACLRQARAAGQIKPDVDCERMAEFFWTGWEGAILRAKLTRSTRPMDVFAETFFTLLTE</sequence>
<keyword evidence="1" id="KW-0805">Transcription regulation</keyword>
<dbReference type="PANTHER" id="PTHR47506">
    <property type="entry name" value="TRANSCRIPTIONAL REGULATORY PROTEIN"/>
    <property type="match status" value="1"/>
</dbReference>
<evidence type="ECO:0000313" key="8">
    <source>
        <dbReference type="Proteomes" id="UP000018922"/>
    </source>
</evidence>
<evidence type="ECO:0000256" key="4">
    <source>
        <dbReference type="PROSITE-ProRule" id="PRU00335"/>
    </source>
</evidence>
<feature type="region of interest" description="Disordered" evidence="5">
    <location>
        <begin position="1"/>
        <end position="20"/>
    </location>
</feature>
<evidence type="ECO:0000256" key="1">
    <source>
        <dbReference type="ARBA" id="ARBA00023015"/>
    </source>
</evidence>
<name>V6EYK0_MAGGM</name>
<dbReference type="Pfam" id="PF16925">
    <property type="entry name" value="TetR_C_13"/>
    <property type="match status" value="1"/>
</dbReference>
<reference evidence="7 8" key="1">
    <citation type="journal article" date="2014" name="Genome Announc.">
        <title>Complete genome sequence of Magnetospirillum gryphiswaldense MSR-1.</title>
        <authorList>
            <person name="Wang X."/>
            <person name="Wang Q."/>
            <person name="Zhang W."/>
            <person name="Wang Y."/>
            <person name="Li L."/>
            <person name="Wen T."/>
            <person name="Zhang T."/>
            <person name="Zhang Y."/>
            <person name="Xu J."/>
            <person name="Hu J."/>
            <person name="Li S."/>
            <person name="Liu L."/>
            <person name="Liu J."/>
            <person name="Jiang W."/>
            <person name="Tian J."/>
            <person name="Li Y."/>
            <person name="Schuler D."/>
            <person name="Wang L."/>
            <person name="Li J."/>
        </authorList>
    </citation>
    <scope>NUCLEOTIDE SEQUENCE [LARGE SCALE GENOMIC DNA]</scope>
    <source>
        <strain evidence="8">DSM 6361 / JCM 21280 / NBRC 15271 / MSR-1</strain>
    </source>
</reference>
<dbReference type="SUPFAM" id="SSF46689">
    <property type="entry name" value="Homeodomain-like"/>
    <property type="match status" value="1"/>
</dbReference>
<dbReference type="Proteomes" id="UP000018922">
    <property type="component" value="Chromosome I"/>
</dbReference>
<dbReference type="PRINTS" id="PR00455">
    <property type="entry name" value="HTHTETR"/>
</dbReference>
<dbReference type="eggNOG" id="COG1309">
    <property type="taxonomic scope" value="Bacteria"/>
</dbReference>
<gene>
    <name evidence="7" type="ordered locus">MGMSRv2__0068</name>
</gene>
<feature type="DNA-binding region" description="H-T-H motif" evidence="4">
    <location>
        <begin position="43"/>
        <end position="62"/>
    </location>
</feature>
<evidence type="ECO:0000256" key="5">
    <source>
        <dbReference type="SAM" id="MobiDB-lite"/>
    </source>
</evidence>
<dbReference type="InterPro" id="IPR009057">
    <property type="entry name" value="Homeodomain-like_sf"/>
</dbReference>
<dbReference type="STRING" id="1430440.MGMSRv2__0068"/>
<dbReference type="AlphaFoldDB" id="V6EYK0"/>
<dbReference type="EMBL" id="HG794546">
    <property type="protein sequence ID" value="CDK97283.1"/>
    <property type="molecule type" value="Genomic_DNA"/>
</dbReference>
<keyword evidence="8" id="KW-1185">Reference proteome</keyword>
<dbReference type="KEGG" id="mgy:MGMSRv2__0068"/>